<gene>
    <name evidence="4" type="ORF">OHA16_17660</name>
</gene>
<feature type="compositionally biased region" description="Low complexity" evidence="1">
    <location>
        <begin position="279"/>
        <end position="288"/>
    </location>
</feature>
<accession>A0ABZ1U3P3</accession>
<dbReference type="PANTHER" id="PTHR14969">
    <property type="entry name" value="SPHINGOSINE-1-PHOSPHATE PHOSPHOHYDROLASE"/>
    <property type="match status" value="1"/>
</dbReference>
<evidence type="ECO:0000256" key="1">
    <source>
        <dbReference type="SAM" id="MobiDB-lite"/>
    </source>
</evidence>
<feature type="transmembrane region" description="Helical" evidence="2">
    <location>
        <begin position="21"/>
        <end position="42"/>
    </location>
</feature>
<evidence type="ECO:0000313" key="5">
    <source>
        <dbReference type="Proteomes" id="UP001432222"/>
    </source>
</evidence>
<keyword evidence="2" id="KW-0472">Membrane</keyword>
<evidence type="ECO:0000313" key="4">
    <source>
        <dbReference type="EMBL" id="WUQ84629.1"/>
    </source>
</evidence>
<protein>
    <submittedName>
        <fullName evidence="4">Phosphatase PAP2 family protein</fullName>
    </submittedName>
</protein>
<feature type="region of interest" description="Disordered" evidence="1">
    <location>
        <begin position="245"/>
        <end position="298"/>
    </location>
</feature>
<dbReference type="PANTHER" id="PTHR14969:SF13">
    <property type="entry name" value="AT30094P"/>
    <property type="match status" value="1"/>
</dbReference>
<feature type="transmembrane region" description="Helical" evidence="2">
    <location>
        <begin position="101"/>
        <end position="119"/>
    </location>
</feature>
<feature type="compositionally biased region" description="Acidic residues" evidence="1">
    <location>
        <begin position="256"/>
        <end position="278"/>
    </location>
</feature>
<dbReference type="InterPro" id="IPR036938">
    <property type="entry name" value="PAP2/HPO_sf"/>
</dbReference>
<feature type="transmembrane region" description="Helical" evidence="2">
    <location>
        <begin position="201"/>
        <end position="220"/>
    </location>
</feature>
<name>A0ABZ1U3P3_9ACTN</name>
<feature type="transmembrane region" description="Helical" evidence="2">
    <location>
        <begin position="174"/>
        <end position="195"/>
    </location>
</feature>
<feature type="compositionally biased region" description="Basic and acidic residues" evidence="1">
    <location>
        <begin position="289"/>
        <end position="298"/>
    </location>
</feature>
<organism evidence="4 5">
    <name type="scientific">Kitasatospora purpeofusca</name>
    <dbReference type="NCBI Taxonomy" id="67352"/>
    <lineage>
        <taxon>Bacteria</taxon>
        <taxon>Bacillati</taxon>
        <taxon>Actinomycetota</taxon>
        <taxon>Actinomycetes</taxon>
        <taxon>Kitasatosporales</taxon>
        <taxon>Streptomycetaceae</taxon>
        <taxon>Kitasatospora</taxon>
    </lineage>
</organism>
<reference evidence="4" key="1">
    <citation type="submission" date="2022-10" db="EMBL/GenBank/DDBJ databases">
        <title>The complete genomes of actinobacterial strains from the NBC collection.</title>
        <authorList>
            <person name="Joergensen T.S."/>
            <person name="Alvarez Arevalo M."/>
            <person name="Sterndorff E.B."/>
            <person name="Faurdal D."/>
            <person name="Vuksanovic O."/>
            <person name="Mourched A.-S."/>
            <person name="Charusanti P."/>
            <person name="Shaw S."/>
            <person name="Blin K."/>
            <person name="Weber T."/>
        </authorList>
    </citation>
    <scope>NUCLEOTIDE SEQUENCE</scope>
    <source>
        <strain evidence="4">NBC_00222</strain>
    </source>
</reference>
<dbReference type="EMBL" id="CP108110">
    <property type="protein sequence ID" value="WUQ84629.1"/>
    <property type="molecule type" value="Genomic_DNA"/>
</dbReference>
<dbReference type="SUPFAM" id="SSF48317">
    <property type="entry name" value="Acid phosphatase/Vanadium-dependent haloperoxidase"/>
    <property type="match status" value="1"/>
</dbReference>
<dbReference type="SMART" id="SM00014">
    <property type="entry name" value="acidPPc"/>
    <property type="match status" value="1"/>
</dbReference>
<dbReference type="Gene3D" id="1.20.144.10">
    <property type="entry name" value="Phosphatidic acid phosphatase type 2/haloperoxidase"/>
    <property type="match status" value="1"/>
</dbReference>
<evidence type="ECO:0000256" key="2">
    <source>
        <dbReference type="SAM" id="Phobius"/>
    </source>
</evidence>
<evidence type="ECO:0000259" key="3">
    <source>
        <dbReference type="SMART" id="SM00014"/>
    </source>
</evidence>
<dbReference type="CDD" id="cd03392">
    <property type="entry name" value="PAP2_like_2"/>
    <property type="match status" value="1"/>
</dbReference>
<dbReference type="RefSeq" id="WP_328955471.1">
    <property type="nucleotide sequence ID" value="NZ_CP108110.1"/>
</dbReference>
<sequence length="298" mass="31539">MHLTNSSPTITARDRHLLRHAALAVCCAGLFAALAALVQTGWGPLARFDRELTGDLHRYAADHTVWTASVQMFSNIGGTVTMRGVLGAVALWLWLIGARTLAGWVAAQTLIGWGGQWVLKLSFGRQRPAFSDPVSHADGPAFPSGHAMASAITCAVLVGLLWPRARRAGRTTAGTTAALTVLAIGASRVFLGVHWTTDVLAGWLAAGIVLGAVTVLVELARPGALARDFRRVDWRTRPRVQRVLVSSARPPRDTDPSEDLADDLPDGPSDDAPADAPDDPAAGPATDPVPDRPDGLLR</sequence>
<keyword evidence="2" id="KW-0812">Transmembrane</keyword>
<feature type="transmembrane region" description="Helical" evidence="2">
    <location>
        <begin position="139"/>
        <end position="162"/>
    </location>
</feature>
<keyword evidence="5" id="KW-1185">Reference proteome</keyword>
<dbReference type="InterPro" id="IPR000326">
    <property type="entry name" value="PAP2/HPO"/>
</dbReference>
<keyword evidence="2" id="KW-1133">Transmembrane helix</keyword>
<dbReference type="Pfam" id="PF01569">
    <property type="entry name" value="PAP2"/>
    <property type="match status" value="1"/>
</dbReference>
<dbReference type="Proteomes" id="UP001432222">
    <property type="component" value="Chromosome"/>
</dbReference>
<feature type="transmembrane region" description="Helical" evidence="2">
    <location>
        <begin position="72"/>
        <end position="94"/>
    </location>
</feature>
<proteinExistence type="predicted"/>
<feature type="domain" description="Phosphatidic acid phosphatase type 2/haloperoxidase" evidence="3">
    <location>
        <begin position="101"/>
        <end position="215"/>
    </location>
</feature>